<sequence>MFPPNITINKADQLRLLELLATEYKKVAGCKQHFIDLQNELRRAKLVELGQVPRDCVTMNSIVRLWDNENKESQTYTLVYPEYEDIKASRLSILSPIGTAILGSRVGDIVSWQVPIGQRHIKIEEVLYQPEREDKVA</sequence>
<organism evidence="2 3">
    <name type="scientific">Novipirellula aureliae</name>
    <dbReference type="NCBI Taxonomy" id="2527966"/>
    <lineage>
        <taxon>Bacteria</taxon>
        <taxon>Pseudomonadati</taxon>
        <taxon>Planctomycetota</taxon>
        <taxon>Planctomycetia</taxon>
        <taxon>Pirellulales</taxon>
        <taxon>Pirellulaceae</taxon>
        <taxon>Novipirellula</taxon>
    </lineage>
</organism>
<dbReference type="InterPro" id="IPR018151">
    <property type="entry name" value="TF_GreA/GreB_CS"/>
</dbReference>
<accession>A0A5C6DTL4</accession>
<dbReference type="GO" id="GO:0070063">
    <property type="term" value="F:RNA polymerase binding"/>
    <property type="evidence" value="ECO:0007669"/>
    <property type="project" value="InterPro"/>
</dbReference>
<name>A0A5C6DTL4_9BACT</name>
<dbReference type="GO" id="GO:0006354">
    <property type="term" value="P:DNA-templated transcription elongation"/>
    <property type="evidence" value="ECO:0007669"/>
    <property type="project" value="TreeGrafter"/>
</dbReference>
<dbReference type="InterPro" id="IPR036953">
    <property type="entry name" value="GreA/GreB_C_sf"/>
</dbReference>
<dbReference type="AlphaFoldDB" id="A0A5C6DTL4"/>
<dbReference type="OrthoDB" id="192847at2"/>
<dbReference type="EMBL" id="SJPY01000005">
    <property type="protein sequence ID" value="TWU40070.1"/>
    <property type="molecule type" value="Genomic_DNA"/>
</dbReference>
<dbReference type="GO" id="GO:0016301">
    <property type="term" value="F:kinase activity"/>
    <property type="evidence" value="ECO:0007669"/>
    <property type="project" value="UniProtKB-KW"/>
</dbReference>
<dbReference type="InterPro" id="IPR001437">
    <property type="entry name" value="Tscrpt_elong_fac_GreA/B_C"/>
</dbReference>
<keyword evidence="2" id="KW-0808">Transferase</keyword>
<reference evidence="2 3" key="1">
    <citation type="submission" date="2019-02" db="EMBL/GenBank/DDBJ databases">
        <title>Deep-cultivation of Planctomycetes and their phenomic and genomic characterization uncovers novel biology.</title>
        <authorList>
            <person name="Wiegand S."/>
            <person name="Jogler M."/>
            <person name="Boedeker C."/>
            <person name="Pinto D."/>
            <person name="Vollmers J."/>
            <person name="Rivas-Marin E."/>
            <person name="Kohn T."/>
            <person name="Peeters S.H."/>
            <person name="Heuer A."/>
            <person name="Rast P."/>
            <person name="Oberbeckmann S."/>
            <person name="Bunk B."/>
            <person name="Jeske O."/>
            <person name="Meyerdierks A."/>
            <person name="Storesund J.E."/>
            <person name="Kallscheuer N."/>
            <person name="Luecker S."/>
            <person name="Lage O.M."/>
            <person name="Pohl T."/>
            <person name="Merkel B.J."/>
            <person name="Hornburger P."/>
            <person name="Mueller R.-W."/>
            <person name="Bruemmer F."/>
            <person name="Labrenz M."/>
            <person name="Spormann A.M."/>
            <person name="Op Den Camp H."/>
            <person name="Overmann J."/>
            <person name="Amann R."/>
            <person name="Jetten M.S.M."/>
            <person name="Mascher T."/>
            <person name="Medema M.H."/>
            <person name="Devos D.P."/>
            <person name="Kaster A.-K."/>
            <person name="Ovreas L."/>
            <person name="Rohde M."/>
            <person name="Galperin M.Y."/>
            <person name="Jogler C."/>
        </authorList>
    </citation>
    <scope>NUCLEOTIDE SEQUENCE [LARGE SCALE GENOMIC DNA]</scope>
    <source>
        <strain evidence="2 3">Q31b</strain>
    </source>
</reference>
<evidence type="ECO:0000313" key="3">
    <source>
        <dbReference type="Proteomes" id="UP000315471"/>
    </source>
</evidence>
<comment type="caution">
    <text evidence="2">The sequence shown here is derived from an EMBL/GenBank/DDBJ whole genome shotgun (WGS) entry which is preliminary data.</text>
</comment>
<dbReference type="RefSeq" id="WP_146600701.1">
    <property type="nucleotide sequence ID" value="NZ_SJPY01000005.1"/>
</dbReference>
<evidence type="ECO:0000259" key="1">
    <source>
        <dbReference type="Pfam" id="PF01272"/>
    </source>
</evidence>
<dbReference type="GO" id="GO:0003677">
    <property type="term" value="F:DNA binding"/>
    <property type="evidence" value="ECO:0007669"/>
    <property type="project" value="InterPro"/>
</dbReference>
<dbReference type="PROSITE" id="PS00830">
    <property type="entry name" value="GREAB_2"/>
    <property type="match status" value="1"/>
</dbReference>
<dbReference type="PANTHER" id="PTHR30437:SF5">
    <property type="entry name" value="REGULATOR OF NUCLEOSIDE DIPHOSPHATE KINASE"/>
    <property type="match status" value="1"/>
</dbReference>
<dbReference type="Proteomes" id="UP000315471">
    <property type="component" value="Unassembled WGS sequence"/>
</dbReference>
<protein>
    <submittedName>
        <fullName evidence="2">Regulator of nucleoside diphosphate kinase</fullName>
    </submittedName>
</protein>
<feature type="domain" description="Transcription elongation factor GreA/GreB C-terminal" evidence="1">
    <location>
        <begin position="53"/>
        <end position="128"/>
    </location>
</feature>
<dbReference type="Pfam" id="PF01272">
    <property type="entry name" value="GreA_GreB"/>
    <property type="match status" value="1"/>
</dbReference>
<proteinExistence type="predicted"/>
<dbReference type="PANTHER" id="PTHR30437">
    <property type="entry name" value="TRANSCRIPTION ELONGATION FACTOR GREA"/>
    <property type="match status" value="1"/>
</dbReference>
<keyword evidence="3" id="KW-1185">Reference proteome</keyword>
<dbReference type="GO" id="GO:0032784">
    <property type="term" value="P:regulation of DNA-templated transcription elongation"/>
    <property type="evidence" value="ECO:0007669"/>
    <property type="project" value="InterPro"/>
</dbReference>
<dbReference type="SUPFAM" id="SSF54534">
    <property type="entry name" value="FKBP-like"/>
    <property type="match status" value="1"/>
</dbReference>
<gene>
    <name evidence="2" type="primary">rnk_2</name>
    <name evidence="2" type="ORF">Q31b_34140</name>
</gene>
<keyword evidence="2" id="KW-0418">Kinase</keyword>
<dbReference type="Gene3D" id="3.10.50.30">
    <property type="entry name" value="Transcription elongation factor, GreA/GreB, C-terminal domain"/>
    <property type="match status" value="1"/>
</dbReference>
<dbReference type="NCBIfam" id="NF004396">
    <property type="entry name" value="PRK05753.1"/>
    <property type="match status" value="1"/>
</dbReference>
<evidence type="ECO:0000313" key="2">
    <source>
        <dbReference type="EMBL" id="TWU40070.1"/>
    </source>
</evidence>
<dbReference type="InterPro" id="IPR023459">
    <property type="entry name" value="Tscrpt_elong_fac_GreA/B_fam"/>
</dbReference>